<evidence type="ECO:0000259" key="6">
    <source>
        <dbReference type="PROSITE" id="PS50835"/>
    </source>
</evidence>
<feature type="chain" id="PRO_5018636105" description="Ig-like domain-containing protein" evidence="5">
    <location>
        <begin position="22"/>
        <end position="234"/>
    </location>
</feature>
<dbReference type="Ensembl" id="ENSACIT00000032224.1">
    <property type="protein sequence ID" value="ENSACIP00000031400.1"/>
    <property type="gene ID" value="ENSACIG00000024269.1"/>
</dbReference>
<feature type="domain" description="Ig-like" evidence="6">
    <location>
        <begin position="113"/>
        <end position="205"/>
    </location>
</feature>
<dbReference type="SMART" id="SM00407">
    <property type="entry name" value="IGc1"/>
    <property type="match status" value="1"/>
</dbReference>
<sequence length="234" mass="25936">LLTGMALSVIALILSTGAVCGLTSSKSHDFHYIYGCYESDDVRVDVVIDDDVVAYADFNKKEVVWAIPHLPQPVKDIQKRAYEIAKASTAHCHSVLGKAKKADPGAPPRQGAPDIYFYTRYEAEVSVVNTLFCVANHFYPPTVNFTWTKNGVEVTEGISNLRYHHNRDGTFHRISTLIFSPQPGDYYSCKVEHQALKVKERSGVSPAAVFFGVSMVLCLMGFGTGVFFFTKRSN</sequence>
<proteinExistence type="inferred from homology"/>
<reference evidence="7" key="2">
    <citation type="submission" date="2025-09" db="UniProtKB">
        <authorList>
            <consortium name="Ensembl"/>
        </authorList>
    </citation>
    <scope>IDENTIFICATION</scope>
</reference>
<dbReference type="AlphaFoldDB" id="A0A3Q0TB07"/>
<dbReference type="GeneTree" id="ENSGT00940000161847"/>
<dbReference type="GO" id="GO:0019882">
    <property type="term" value="P:antigen processing and presentation"/>
    <property type="evidence" value="ECO:0007669"/>
    <property type="project" value="InterPro"/>
</dbReference>
<keyword evidence="5" id="KW-0732">Signal</keyword>
<keyword evidence="4" id="KW-0472">Membrane</keyword>
<evidence type="ECO:0000256" key="4">
    <source>
        <dbReference type="SAM" id="Phobius"/>
    </source>
</evidence>
<name>A0A3Q0TB07_AMPCI</name>
<evidence type="ECO:0000256" key="5">
    <source>
        <dbReference type="SAM" id="SignalP"/>
    </source>
</evidence>
<dbReference type="OMA" id="HYIYGCY"/>
<dbReference type="SUPFAM" id="SSF54452">
    <property type="entry name" value="MHC antigen-recognition domain"/>
    <property type="match status" value="1"/>
</dbReference>
<dbReference type="PANTHER" id="PTHR19944">
    <property type="entry name" value="MHC CLASS II-RELATED"/>
    <property type="match status" value="1"/>
</dbReference>
<organism evidence="7 8">
    <name type="scientific">Amphilophus citrinellus</name>
    <name type="common">Midas cichlid</name>
    <name type="synonym">Cichlasoma citrinellum</name>
    <dbReference type="NCBI Taxonomy" id="61819"/>
    <lineage>
        <taxon>Eukaryota</taxon>
        <taxon>Metazoa</taxon>
        <taxon>Chordata</taxon>
        <taxon>Craniata</taxon>
        <taxon>Vertebrata</taxon>
        <taxon>Euteleostomi</taxon>
        <taxon>Actinopterygii</taxon>
        <taxon>Neopterygii</taxon>
        <taxon>Teleostei</taxon>
        <taxon>Neoteleostei</taxon>
        <taxon>Acanthomorphata</taxon>
        <taxon>Ovalentaria</taxon>
        <taxon>Cichlomorphae</taxon>
        <taxon>Cichliformes</taxon>
        <taxon>Cichlidae</taxon>
        <taxon>New World cichlids</taxon>
        <taxon>Cichlasomatinae</taxon>
        <taxon>Heroini</taxon>
        <taxon>Amphilophus</taxon>
    </lineage>
</organism>
<dbReference type="PROSITE" id="PS00290">
    <property type="entry name" value="IG_MHC"/>
    <property type="match status" value="1"/>
</dbReference>
<dbReference type="GO" id="GO:0042613">
    <property type="term" value="C:MHC class II protein complex"/>
    <property type="evidence" value="ECO:0007669"/>
    <property type="project" value="InterPro"/>
</dbReference>
<dbReference type="Proteomes" id="UP000261340">
    <property type="component" value="Unplaced"/>
</dbReference>
<dbReference type="PANTHER" id="PTHR19944:SF86">
    <property type="entry name" value="HLA CLASS II HISTOCOMPATIBILITY ANTIGEN, DR ALPHA CHAIN"/>
    <property type="match status" value="1"/>
</dbReference>
<dbReference type="Pfam" id="PF07654">
    <property type="entry name" value="C1-set"/>
    <property type="match status" value="1"/>
</dbReference>
<dbReference type="GO" id="GO:0006955">
    <property type="term" value="P:immune response"/>
    <property type="evidence" value="ECO:0007669"/>
    <property type="project" value="InterPro"/>
</dbReference>
<accession>A0A3Q0TB07</accession>
<dbReference type="InterPro" id="IPR001003">
    <property type="entry name" value="MHC_II_a_N"/>
</dbReference>
<dbReference type="SUPFAM" id="SSF48726">
    <property type="entry name" value="Immunoglobulin"/>
    <property type="match status" value="1"/>
</dbReference>
<dbReference type="InterPro" id="IPR011162">
    <property type="entry name" value="MHC_I/II-like_Ag-recog"/>
</dbReference>
<keyword evidence="4" id="KW-0812">Transmembrane</keyword>
<feature type="signal peptide" evidence="5">
    <location>
        <begin position="1"/>
        <end position="21"/>
    </location>
</feature>
<dbReference type="InterPro" id="IPR036179">
    <property type="entry name" value="Ig-like_dom_sf"/>
</dbReference>
<dbReference type="PROSITE" id="PS50835">
    <property type="entry name" value="IG_LIKE"/>
    <property type="match status" value="1"/>
</dbReference>
<keyword evidence="4" id="KW-1133">Transmembrane helix</keyword>
<dbReference type="InterPro" id="IPR003006">
    <property type="entry name" value="Ig/MHC_CS"/>
</dbReference>
<keyword evidence="2" id="KW-0325">Glycoprotein</keyword>
<dbReference type="InterPro" id="IPR050160">
    <property type="entry name" value="MHC/Immunoglobulin"/>
</dbReference>
<dbReference type="InterPro" id="IPR013783">
    <property type="entry name" value="Ig-like_fold"/>
</dbReference>
<reference evidence="7" key="1">
    <citation type="submission" date="2025-08" db="UniProtKB">
        <authorList>
            <consortium name="Ensembl"/>
        </authorList>
    </citation>
    <scope>IDENTIFICATION</scope>
</reference>
<keyword evidence="8" id="KW-1185">Reference proteome</keyword>
<evidence type="ECO:0000256" key="3">
    <source>
        <dbReference type="ARBA" id="ARBA00023319"/>
    </source>
</evidence>
<protein>
    <recommendedName>
        <fullName evidence="6">Ig-like domain-containing protein</fullName>
    </recommendedName>
</protein>
<feature type="transmembrane region" description="Helical" evidence="4">
    <location>
        <begin position="207"/>
        <end position="229"/>
    </location>
</feature>
<comment type="similarity">
    <text evidence="1">Belongs to the MHC class II family.</text>
</comment>
<evidence type="ECO:0000313" key="8">
    <source>
        <dbReference type="Proteomes" id="UP000261340"/>
    </source>
</evidence>
<evidence type="ECO:0000256" key="2">
    <source>
        <dbReference type="ARBA" id="ARBA00023180"/>
    </source>
</evidence>
<dbReference type="STRING" id="61819.ENSACIP00000031400"/>
<dbReference type="SMART" id="SM00920">
    <property type="entry name" value="MHC_II_alpha"/>
    <property type="match status" value="1"/>
</dbReference>
<dbReference type="InterPro" id="IPR003597">
    <property type="entry name" value="Ig_C1-set"/>
</dbReference>
<evidence type="ECO:0000256" key="1">
    <source>
        <dbReference type="ARBA" id="ARBA00007394"/>
    </source>
</evidence>
<keyword evidence="3" id="KW-0393">Immunoglobulin domain</keyword>
<dbReference type="Pfam" id="PF00993">
    <property type="entry name" value="MHC_II_alpha"/>
    <property type="match status" value="1"/>
</dbReference>
<evidence type="ECO:0000313" key="7">
    <source>
        <dbReference type="Ensembl" id="ENSACIP00000031400.1"/>
    </source>
</evidence>
<dbReference type="Gene3D" id="2.60.40.10">
    <property type="entry name" value="Immunoglobulins"/>
    <property type="match status" value="1"/>
</dbReference>
<dbReference type="InterPro" id="IPR007110">
    <property type="entry name" value="Ig-like_dom"/>
</dbReference>